<feature type="transmembrane region" description="Helical" evidence="1">
    <location>
        <begin position="105"/>
        <end position="124"/>
    </location>
</feature>
<reference evidence="2 4" key="1">
    <citation type="journal article" date="2011" name="Nature">
        <title>The Medicago genome provides insight into the evolution of rhizobial symbioses.</title>
        <authorList>
            <person name="Young N.D."/>
            <person name="Debelle F."/>
            <person name="Oldroyd G.E."/>
            <person name="Geurts R."/>
            <person name="Cannon S.B."/>
            <person name="Udvardi M.K."/>
            <person name="Benedito V.A."/>
            <person name="Mayer K.F."/>
            <person name="Gouzy J."/>
            <person name="Schoof H."/>
            <person name="Van de Peer Y."/>
            <person name="Proost S."/>
            <person name="Cook D.R."/>
            <person name="Meyers B.C."/>
            <person name="Spannagl M."/>
            <person name="Cheung F."/>
            <person name="De Mita S."/>
            <person name="Krishnakumar V."/>
            <person name="Gundlach H."/>
            <person name="Zhou S."/>
            <person name="Mudge J."/>
            <person name="Bharti A.K."/>
            <person name="Murray J.D."/>
            <person name="Naoumkina M.A."/>
            <person name="Rosen B."/>
            <person name="Silverstein K.A."/>
            <person name="Tang H."/>
            <person name="Rombauts S."/>
            <person name="Zhao P.X."/>
            <person name="Zhou P."/>
            <person name="Barbe V."/>
            <person name="Bardou P."/>
            <person name="Bechner M."/>
            <person name="Bellec A."/>
            <person name="Berger A."/>
            <person name="Berges H."/>
            <person name="Bidwell S."/>
            <person name="Bisseling T."/>
            <person name="Choisne N."/>
            <person name="Couloux A."/>
            <person name="Denny R."/>
            <person name="Deshpande S."/>
            <person name="Dai X."/>
            <person name="Doyle J.J."/>
            <person name="Dudez A.M."/>
            <person name="Farmer A.D."/>
            <person name="Fouteau S."/>
            <person name="Franken C."/>
            <person name="Gibelin C."/>
            <person name="Gish J."/>
            <person name="Goldstein S."/>
            <person name="Gonzalez A.J."/>
            <person name="Green P.J."/>
            <person name="Hallab A."/>
            <person name="Hartog M."/>
            <person name="Hua A."/>
            <person name="Humphray S.J."/>
            <person name="Jeong D.H."/>
            <person name="Jing Y."/>
            <person name="Jocker A."/>
            <person name="Kenton S.M."/>
            <person name="Kim D.J."/>
            <person name="Klee K."/>
            <person name="Lai H."/>
            <person name="Lang C."/>
            <person name="Lin S."/>
            <person name="Macmil S.L."/>
            <person name="Magdelenat G."/>
            <person name="Matthews L."/>
            <person name="McCorrison J."/>
            <person name="Monaghan E.L."/>
            <person name="Mun J.H."/>
            <person name="Najar F.Z."/>
            <person name="Nicholson C."/>
            <person name="Noirot C."/>
            <person name="O'Bleness M."/>
            <person name="Paule C.R."/>
            <person name="Poulain J."/>
            <person name="Prion F."/>
            <person name="Qin B."/>
            <person name="Qu C."/>
            <person name="Retzel E.F."/>
            <person name="Riddle C."/>
            <person name="Sallet E."/>
            <person name="Samain S."/>
            <person name="Samson N."/>
            <person name="Sanders I."/>
            <person name="Saurat O."/>
            <person name="Scarpelli C."/>
            <person name="Schiex T."/>
            <person name="Segurens B."/>
            <person name="Severin A.J."/>
            <person name="Sherrier D.J."/>
            <person name="Shi R."/>
            <person name="Sims S."/>
            <person name="Singer S.R."/>
            <person name="Sinharoy S."/>
            <person name="Sterck L."/>
            <person name="Viollet A."/>
            <person name="Wang B.B."/>
            <person name="Wang K."/>
            <person name="Wang M."/>
            <person name="Wang X."/>
            <person name="Warfsmann J."/>
            <person name="Weissenbach J."/>
            <person name="White D.D."/>
            <person name="White J.D."/>
            <person name="Wiley G.B."/>
            <person name="Wincker P."/>
            <person name="Xing Y."/>
            <person name="Yang L."/>
            <person name="Yao Z."/>
            <person name="Ying F."/>
            <person name="Zhai J."/>
            <person name="Zhou L."/>
            <person name="Zuber A."/>
            <person name="Denarie J."/>
            <person name="Dixon R.A."/>
            <person name="May G.D."/>
            <person name="Schwartz D.C."/>
            <person name="Rogers J."/>
            <person name="Quetier F."/>
            <person name="Town C.D."/>
            <person name="Roe B.A."/>
        </authorList>
    </citation>
    <scope>NUCLEOTIDE SEQUENCE [LARGE SCALE GENOMIC DNA]</scope>
    <source>
        <strain evidence="2">A17</strain>
        <strain evidence="3 4">cv. Jemalong A17</strain>
    </source>
</reference>
<feature type="transmembrane region" description="Helical" evidence="1">
    <location>
        <begin position="67"/>
        <end position="85"/>
    </location>
</feature>
<evidence type="ECO:0000313" key="3">
    <source>
        <dbReference type="EnsemblPlants" id="KEH40537"/>
    </source>
</evidence>
<evidence type="ECO:0000313" key="2">
    <source>
        <dbReference type="EMBL" id="KEH40537.1"/>
    </source>
</evidence>
<dbReference type="EMBL" id="CM001217">
    <property type="protein sequence ID" value="KEH40537.1"/>
    <property type="molecule type" value="Genomic_DNA"/>
</dbReference>
<organism evidence="2 4">
    <name type="scientific">Medicago truncatula</name>
    <name type="common">Barrel medic</name>
    <name type="synonym">Medicago tribuloides</name>
    <dbReference type="NCBI Taxonomy" id="3880"/>
    <lineage>
        <taxon>Eukaryota</taxon>
        <taxon>Viridiplantae</taxon>
        <taxon>Streptophyta</taxon>
        <taxon>Embryophyta</taxon>
        <taxon>Tracheophyta</taxon>
        <taxon>Spermatophyta</taxon>
        <taxon>Magnoliopsida</taxon>
        <taxon>eudicotyledons</taxon>
        <taxon>Gunneridae</taxon>
        <taxon>Pentapetalae</taxon>
        <taxon>rosids</taxon>
        <taxon>fabids</taxon>
        <taxon>Fabales</taxon>
        <taxon>Fabaceae</taxon>
        <taxon>Papilionoideae</taxon>
        <taxon>50 kb inversion clade</taxon>
        <taxon>NPAAA clade</taxon>
        <taxon>Hologalegina</taxon>
        <taxon>IRL clade</taxon>
        <taxon>Trifolieae</taxon>
        <taxon>Medicago</taxon>
    </lineage>
</organism>
<evidence type="ECO:0000313" key="4">
    <source>
        <dbReference type="Proteomes" id="UP000002051"/>
    </source>
</evidence>
<evidence type="ECO:0000256" key="1">
    <source>
        <dbReference type="SAM" id="Phobius"/>
    </source>
</evidence>
<dbReference type="Proteomes" id="UP000002051">
    <property type="component" value="Unassembled WGS sequence"/>
</dbReference>
<keyword evidence="1" id="KW-0472">Membrane</keyword>
<keyword evidence="1 2" id="KW-0812">Transmembrane</keyword>
<dbReference type="AlphaFoldDB" id="A0A072VFF8"/>
<dbReference type="HOGENOM" id="CLU_1789755_0_0_1"/>
<accession>A0A072VFF8</accession>
<protein>
    <submittedName>
        <fullName evidence="2">Transmembrane protein, putative</fullName>
    </submittedName>
</protein>
<dbReference type="EnsemblPlants" id="KEH40537">
    <property type="protein sequence ID" value="KEH40537"/>
    <property type="gene ID" value="MTR_1g030295"/>
</dbReference>
<proteinExistence type="predicted"/>
<keyword evidence="1" id="KW-1133">Transmembrane helix</keyword>
<gene>
    <name evidence="2" type="ordered locus">MTR_1g030295</name>
</gene>
<keyword evidence="4" id="KW-1185">Reference proteome</keyword>
<reference evidence="3" key="3">
    <citation type="submission" date="2015-04" db="UniProtKB">
        <authorList>
            <consortium name="EnsemblPlants"/>
        </authorList>
    </citation>
    <scope>IDENTIFICATION</scope>
    <source>
        <strain evidence="3">cv. Jemalong A17</strain>
    </source>
</reference>
<name>A0A072VFF8_MEDTR</name>
<sequence length="145" mass="16721">MEAVGAWKLRRNPYQKSLWIEGKMIRGSNGKESTSICFFSLQELGQQSDALVMRGKWNSDRVSCKEVIVNGPYMILIIIWSLNFVSLTAKVDCTLVNVRFLRLNLVYYDESFLLALVFAAGRLIRLIKPPYRLNIRGDLQEFVKK</sequence>
<reference evidence="2 4" key="2">
    <citation type="journal article" date="2014" name="BMC Genomics">
        <title>An improved genome release (version Mt4.0) for the model legume Medicago truncatula.</title>
        <authorList>
            <person name="Tang H."/>
            <person name="Krishnakumar V."/>
            <person name="Bidwell S."/>
            <person name="Rosen B."/>
            <person name="Chan A."/>
            <person name="Zhou S."/>
            <person name="Gentzbittel L."/>
            <person name="Childs K.L."/>
            <person name="Yandell M."/>
            <person name="Gundlach H."/>
            <person name="Mayer K.F."/>
            <person name="Schwartz D.C."/>
            <person name="Town C.D."/>
        </authorList>
    </citation>
    <scope>GENOME REANNOTATION</scope>
    <source>
        <strain evidence="2">A17</strain>
        <strain evidence="3 4">cv. Jemalong A17</strain>
    </source>
</reference>